<keyword evidence="4" id="KW-0902">Two-component regulatory system</keyword>
<dbReference type="FunFam" id="1.10.10.10:FF:000018">
    <property type="entry name" value="DNA-binding response regulator ResD"/>
    <property type="match status" value="1"/>
</dbReference>
<dbReference type="GO" id="GO:0045893">
    <property type="term" value="P:positive regulation of DNA-templated transcription"/>
    <property type="evidence" value="ECO:0007669"/>
    <property type="project" value="UniProtKB-ARBA"/>
</dbReference>
<evidence type="ECO:0000259" key="9">
    <source>
        <dbReference type="PROSITE" id="PS51755"/>
    </source>
</evidence>
<evidence type="ECO:0000256" key="4">
    <source>
        <dbReference type="ARBA" id="ARBA00023012"/>
    </source>
</evidence>
<keyword evidence="7" id="KW-0804">Transcription</keyword>
<dbReference type="Gene3D" id="1.10.10.10">
    <property type="entry name" value="Winged helix-like DNA-binding domain superfamily/Winged helix DNA-binding domain"/>
    <property type="match status" value="1"/>
</dbReference>
<dbReference type="InterPro" id="IPR036388">
    <property type="entry name" value="WH-like_DNA-bd_sf"/>
</dbReference>
<feature type="domain" description="OmpR/PhoB-type" evidence="9">
    <location>
        <begin position="140"/>
        <end position="235"/>
    </location>
</feature>
<dbReference type="Pfam" id="PF00486">
    <property type="entry name" value="Trans_reg_C"/>
    <property type="match status" value="1"/>
</dbReference>
<keyword evidence="5" id="KW-0805">Transcription regulation</keyword>
<gene>
    <name evidence="10" type="ORF">UFOPK1493_01446</name>
</gene>
<keyword evidence="2" id="KW-0963">Cytoplasm</keyword>
<organism evidence="10">
    <name type="scientific">freshwater metagenome</name>
    <dbReference type="NCBI Taxonomy" id="449393"/>
    <lineage>
        <taxon>unclassified sequences</taxon>
        <taxon>metagenomes</taxon>
        <taxon>ecological metagenomes</taxon>
    </lineage>
</organism>
<feature type="domain" description="Response regulatory" evidence="8">
    <location>
        <begin position="12"/>
        <end position="128"/>
    </location>
</feature>
<dbReference type="PROSITE" id="PS51755">
    <property type="entry name" value="OMPR_PHOB"/>
    <property type="match status" value="1"/>
</dbReference>
<dbReference type="CDD" id="cd00383">
    <property type="entry name" value="trans_reg_C"/>
    <property type="match status" value="1"/>
</dbReference>
<evidence type="ECO:0000313" key="10">
    <source>
        <dbReference type="EMBL" id="CAB4556537.1"/>
    </source>
</evidence>
<dbReference type="GO" id="GO:0000976">
    <property type="term" value="F:transcription cis-regulatory region binding"/>
    <property type="evidence" value="ECO:0007669"/>
    <property type="project" value="TreeGrafter"/>
</dbReference>
<accession>A0A6J6CYJ2</accession>
<evidence type="ECO:0000256" key="5">
    <source>
        <dbReference type="ARBA" id="ARBA00023015"/>
    </source>
</evidence>
<evidence type="ECO:0000256" key="7">
    <source>
        <dbReference type="ARBA" id="ARBA00023163"/>
    </source>
</evidence>
<keyword evidence="6" id="KW-0238">DNA-binding</keyword>
<comment type="subcellular location">
    <subcellularLocation>
        <location evidence="1">Cytoplasm</location>
    </subcellularLocation>
</comment>
<dbReference type="InterPro" id="IPR039420">
    <property type="entry name" value="WalR-like"/>
</dbReference>
<dbReference type="InterPro" id="IPR016032">
    <property type="entry name" value="Sig_transdc_resp-reg_C-effctor"/>
</dbReference>
<dbReference type="GO" id="GO:0042802">
    <property type="term" value="F:identical protein binding"/>
    <property type="evidence" value="ECO:0007669"/>
    <property type="project" value="UniProtKB-ARBA"/>
</dbReference>
<dbReference type="InterPro" id="IPR001789">
    <property type="entry name" value="Sig_transdc_resp-reg_receiver"/>
</dbReference>
<dbReference type="InterPro" id="IPR001867">
    <property type="entry name" value="OmpR/PhoB-type_DNA-bd"/>
</dbReference>
<sequence>MRHVASSDPERTVVVVEDDPSIADLVDLYLREAGFRVLQAPGGERGLELVAQHRPVLVVLDVGLPDLDGFEVCRRLRSAPATSTLPVLFLTARDGEIDRVLGLELGADDYVTKPFSPRELVARVKAILRRGAAAAQAAEQTVFEIGDGIVVDVARREVRSGADSVPLATKEFDLLAHFARNQGIALSRQQLIEAVWGADWYGDDRTVDVHVRQLRKKVGDDLPLATVWGVGYRLG</sequence>
<evidence type="ECO:0000256" key="3">
    <source>
        <dbReference type="ARBA" id="ARBA00022553"/>
    </source>
</evidence>
<dbReference type="SMART" id="SM00862">
    <property type="entry name" value="Trans_reg_C"/>
    <property type="match status" value="1"/>
</dbReference>
<dbReference type="Gene3D" id="3.40.50.2300">
    <property type="match status" value="1"/>
</dbReference>
<dbReference type="GO" id="GO:0032993">
    <property type="term" value="C:protein-DNA complex"/>
    <property type="evidence" value="ECO:0007669"/>
    <property type="project" value="TreeGrafter"/>
</dbReference>
<dbReference type="FunFam" id="3.40.50.2300:FF:000021">
    <property type="entry name" value="Two-component system response regulator KdpE"/>
    <property type="match status" value="1"/>
</dbReference>
<proteinExistence type="predicted"/>
<dbReference type="PANTHER" id="PTHR48111">
    <property type="entry name" value="REGULATOR OF RPOS"/>
    <property type="match status" value="1"/>
</dbReference>
<dbReference type="SUPFAM" id="SSF52172">
    <property type="entry name" value="CheY-like"/>
    <property type="match status" value="1"/>
</dbReference>
<reference evidence="10" key="1">
    <citation type="submission" date="2020-05" db="EMBL/GenBank/DDBJ databases">
        <authorList>
            <person name="Chiriac C."/>
            <person name="Salcher M."/>
            <person name="Ghai R."/>
            <person name="Kavagutti S V."/>
        </authorList>
    </citation>
    <scope>NUCLEOTIDE SEQUENCE</scope>
</reference>
<dbReference type="PANTHER" id="PTHR48111:SF4">
    <property type="entry name" value="DNA-BINDING DUAL TRANSCRIPTIONAL REGULATOR OMPR"/>
    <property type="match status" value="1"/>
</dbReference>
<evidence type="ECO:0000256" key="2">
    <source>
        <dbReference type="ARBA" id="ARBA00022490"/>
    </source>
</evidence>
<dbReference type="PROSITE" id="PS50110">
    <property type="entry name" value="RESPONSE_REGULATORY"/>
    <property type="match status" value="1"/>
</dbReference>
<dbReference type="Gene3D" id="6.10.250.690">
    <property type="match status" value="1"/>
</dbReference>
<dbReference type="GO" id="GO:0000156">
    <property type="term" value="F:phosphorelay response regulator activity"/>
    <property type="evidence" value="ECO:0007669"/>
    <property type="project" value="TreeGrafter"/>
</dbReference>
<dbReference type="SUPFAM" id="SSF46894">
    <property type="entry name" value="C-terminal effector domain of the bipartite response regulators"/>
    <property type="match status" value="1"/>
</dbReference>
<keyword evidence="3" id="KW-0597">Phosphoprotein</keyword>
<evidence type="ECO:0000259" key="8">
    <source>
        <dbReference type="PROSITE" id="PS50110"/>
    </source>
</evidence>
<dbReference type="Pfam" id="PF00072">
    <property type="entry name" value="Response_reg"/>
    <property type="match status" value="1"/>
</dbReference>
<dbReference type="AlphaFoldDB" id="A0A6J6CYJ2"/>
<dbReference type="InterPro" id="IPR011006">
    <property type="entry name" value="CheY-like_superfamily"/>
</dbReference>
<evidence type="ECO:0000256" key="6">
    <source>
        <dbReference type="ARBA" id="ARBA00023125"/>
    </source>
</evidence>
<name>A0A6J6CYJ2_9ZZZZ</name>
<dbReference type="GO" id="GO:0005829">
    <property type="term" value="C:cytosol"/>
    <property type="evidence" value="ECO:0007669"/>
    <property type="project" value="TreeGrafter"/>
</dbReference>
<protein>
    <submittedName>
        <fullName evidence="10">Unannotated protein</fullName>
    </submittedName>
</protein>
<dbReference type="SMART" id="SM00448">
    <property type="entry name" value="REC"/>
    <property type="match status" value="1"/>
</dbReference>
<dbReference type="EMBL" id="CAEZSR010000043">
    <property type="protein sequence ID" value="CAB4556537.1"/>
    <property type="molecule type" value="Genomic_DNA"/>
</dbReference>
<evidence type="ECO:0000256" key="1">
    <source>
        <dbReference type="ARBA" id="ARBA00004496"/>
    </source>
</evidence>